<name>A0A1Y3DVX6_PLAKN</name>
<evidence type="ECO:0000313" key="1">
    <source>
        <dbReference type="EMBL" id="OTN68520.1"/>
    </source>
</evidence>
<proteinExistence type="predicted"/>
<gene>
    <name evidence="1" type="ORF">PKNOH_S02302800</name>
</gene>
<dbReference type="VEuPathDB" id="PlasmoDB:PKNOH_S02302800"/>
<organism evidence="1 2">
    <name type="scientific">Plasmodium knowlesi</name>
    <dbReference type="NCBI Taxonomy" id="5850"/>
    <lineage>
        <taxon>Eukaryota</taxon>
        <taxon>Sar</taxon>
        <taxon>Alveolata</taxon>
        <taxon>Apicomplexa</taxon>
        <taxon>Aconoidasida</taxon>
        <taxon>Haemosporida</taxon>
        <taxon>Plasmodiidae</taxon>
        <taxon>Plasmodium</taxon>
        <taxon>Plasmodium (Plasmodium)</taxon>
    </lineage>
</organism>
<accession>A0A1Y3DVX6</accession>
<reference evidence="1 2" key="1">
    <citation type="submission" date="2017-05" db="EMBL/GenBank/DDBJ databases">
        <title>PacBio assembly of a Plasmodium knowlesi genome sequence with Hi-C correction and manual annotation of the SICAvar gene family.</title>
        <authorList>
            <person name="Lapp S.A."/>
            <person name="Geraldo J.A."/>
            <person name="Chien J.-T."/>
            <person name="Ay F."/>
            <person name="Pakala S.B."/>
            <person name="Batugedara G."/>
            <person name="Humphrey J.C."/>
            <person name="Debarry J.D."/>
            <person name="Le Roch K.G."/>
            <person name="Galinski M.R."/>
            <person name="Kissinger J.C."/>
        </authorList>
    </citation>
    <scope>NUCLEOTIDE SEQUENCE [LARGE SCALE GENOMIC DNA]</scope>
    <source>
        <strain evidence="2">Malayan Strain Pk1 (A+)</strain>
    </source>
</reference>
<evidence type="ECO:0000313" key="2">
    <source>
        <dbReference type="Proteomes" id="UP000195012"/>
    </source>
</evidence>
<dbReference type="Proteomes" id="UP000195012">
    <property type="component" value="Unassembled WGS sequence"/>
</dbReference>
<sequence length="320" mass="37000">MECLAEHPEFFVAELRPKDLNDVLKKIQNELLQEGASQIILITSGGTKVPLEKVSIRHVENFSTGKRGAHMCEYFLKKNRKVIFLHRKGTFMPFECHLKCATRMDNIRIMDGLVTLNLSQQEKQAVINDAKSYEQFRQNLLCISFESIFEYGFYLTAICNLLNEDWRSRNIDHTTTDVKINAVSPPPHLIILCAAVSDFYIPFAELSDNKINSEANTAPSLRMQLAPKFYKLTRKYFPLLNFCMFKLEDDEQALVNKSNERIRFADILVANLLDQRYNSVFIFTGEDNFFKLTTSNESERIEDAICSYLCKYFGIPIRDP</sequence>
<dbReference type="VEuPathDB" id="PlasmoDB:PKA1H_030015500"/>
<dbReference type="OrthoDB" id="70224at2759"/>
<dbReference type="InterPro" id="IPR035929">
    <property type="entry name" value="CoaB-like_sf"/>
</dbReference>
<dbReference type="eggNOG" id="KOG2728">
    <property type="taxonomic scope" value="Eukaryota"/>
</dbReference>
<dbReference type="VEuPathDB" id="PlasmoDB:PKNH_0310500"/>
<comment type="caution">
    <text evidence="1">The sequence shown here is derived from an EMBL/GenBank/DDBJ whole genome shotgun (WGS) entry which is preliminary data.</text>
</comment>
<dbReference type="AlphaFoldDB" id="A0A1Y3DVX6"/>
<dbReference type="SUPFAM" id="SSF102645">
    <property type="entry name" value="CoaB-like"/>
    <property type="match status" value="1"/>
</dbReference>
<dbReference type="Gene3D" id="3.40.50.10300">
    <property type="entry name" value="CoaB-like"/>
    <property type="match status" value="1"/>
</dbReference>
<dbReference type="EMBL" id="NETL01000016">
    <property type="protein sequence ID" value="OTN68520.1"/>
    <property type="molecule type" value="Genomic_DNA"/>
</dbReference>
<dbReference type="OMA" id="LERYQHH"/>
<protein>
    <submittedName>
        <fullName evidence="1">Putative Phosphopantothenoylcysteine synthetase</fullName>
    </submittedName>
</protein>